<dbReference type="RefSeq" id="WP_260794798.1">
    <property type="nucleotide sequence ID" value="NZ_CP093313.1"/>
</dbReference>
<sequence length="346" mass="37644">MVSKNTYNKVVSALDAEKADNIDLRRTIQDQGRTISDLERKLEHSSAQNSGSKDASSGQPDFGTKEGVFRFLESGPVLAALGIVGPLMIPLSKLFLALPAACFALGFHRSQVVAAKGLAVKVAGYFLILCLGSLAGYGAHKALQETESELISRIQDVFNNIFTKPSVTNIYPQTVVNHPAATPDVRRPWVVLRFKGLHGDMKKQLTSPHPGLEVEEEQSNGGDAIAKSVSENGDLFFGPPGTSTEDLIFNRLKQQPFGSPAIDILPGKEYAQPLVVGHPGSPIDLDPTNEPADTGNKLFDGKYMIYVAVYVSYRDRKGKLHSTEQCLVGTNLMDDMRYCLGHNQMN</sequence>
<organism evidence="3 4">
    <name type="scientific">Occallatibacter riparius</name>
    <dbReference type="NCBI Taxonomy" id="1002689"/>
    <lineage>
        <taxon>Bacteria</taxon>
        <taxon>Pseudomonadati</taxon>
        <taxon>Acidobacteriota</taxon>
        <taxon>Terriglobia</taxon>
        <taxon>Terriglobales</taxon>
        <taxon>Acidobacteriaceae</taxon>
        <taxon>Occallatibacter</taxon>
    </lineage>
</organism>
<feature type="compositionally biased region" description="Polar residues" evidence="1">
    <location>
        <begin position="45"/>
        <end position="59"/>
    </location>
</feature>
<keyword evidence="4" id="KW-1185">Reference proteome</keyword>
<dbReference type="EMBL" id="CP093313">
    <property type="protein sequence ID" value="UWZ85279.1"/>
    <property type="molecule type" value="Genomic_DNA"/>
</dbReference>
<feature type="transmembrane region" description="Helical" evidence="2">
    <location>
        <begin position="118"/>
        <end position="139"/>
    </location>
</feature>
<accession>A0A9J7BRT2</accession>
<keyword evidence="2" id="KW-1133">Transmembrane helix</keyword>
<evidence type="ECO:0000313" key="3">
    <source>
        <dbReference type="EMBL" id="UWZ85279.1"/>
    </source>
</evidence>
<proteinExistence type="predicted"/>
<evidence type="ECO:0000256" key="1">
    <source>
        <dbReference type="SAM" id="MobiDB-lite"/>
    </source>
</evidence>
<feature type="region of interest" description="Disordered" evidence="1">
    <location>
        <begin position="39"/>
        <end position="61"/>
    </location>
</feature>
<protein>
    <submittedName>
        <fullName evidence="3">Uncharacterized protein</fullName>
    </submittedName>
</protein>
<evidence type="ECO:0000256" key="2">
    <source>
        <dbReference type="SAM" id="Phobius"/>
    </source>
</evidence>
<feature type="region of interest" description="Disordered" evidence="1">
    <location>
        <begin position="202"/>
        <end position="225"/>
    </location>
</feature>
<keyword evidence="2" id="KW-0472">Membrane</keyword>
<gene>
    <name evidence="3" type="ORF">MOP44_04895</name>
</gene>
<dbReference type="Proteomes" id="UP001059380">
    <property type="component" value="Chromosome"/>
</dbReference>
<dbReference type="KEGG" id="orp:MOP44_04895"/>
<dbReference type="AlphaFoldDB" id="A0A9J7BRT2"/>
<name>A0A9J7BRT2_9BACT</name>
<evidence type="ECO:0000313" key="4">
    <source>
        <dbReference type="Proteomes" id="UP001059380"/>
    </source>
</evidence>
<keyword evidence="2" id="KW-0812">Transmembrane</keyword>
<reference evidence="3" key="1">
    <citation type="submission" date="2021-04" db="EMBL/GenBank/DDBJ databases">
        <title>Phylogenetic analysis of Acidobacteriaceae.</title>
        <authorList>
            <person name="Qiu L."/>
            <person name="Zhang Q."/>
        </authorList>
    </citation>
    <scope>NUCLEOTIDE SEQUENCE</scope>
    <source>
        <strain evidence="3">DSM 25168</strain>
    </source>
</reference>